<accession>A0A6S6TUJ6</accession>
<dbReference type="Pfam" id="PF01435">
    <property type="entry name" value="Peptidase_M48"/>
    <property type="match status" value="1"/>
</dbReference>
<protein>
    <submittedName>
        <fullName evidence="9">Peptidase</fullName>
    </submittedName>
</protein>
<dbReference type="InterPro" id="IPR001915">
    <property type="entry name" value="Peptidase_M48"/>
</dbReference>
<name>A0A6S6TUJ6_9BACT</name>
<keyword evidence="1 6" id="KW-0645">Protease</keyword>
<evidence type="ECO:0000259" key="8">
    <source>
        <dbReference type="Pfam" id="PF01435"/>
    </source>
</evidence>
<evidence type="ECO:0000256" key="1">
    <source>
        <dbReference type="ARBA" id="ARBA00022670"/>
    </source>
</evidence>
<proteinExistence type="inferred from homology"/>
<comment type="cofactor">
    <cofactor evidence="6">
        <name>Zn(2+)</name>
        <dbReference type="ChEBI" id="CHEBI:29105"/>
    </cofactor>
    <text evidence="6">Binds 1 zinc ion per subunit.</text>
</comment>
<evidence type="ECO:0000256" key="4">
    <source>
        <dbReference type="ARBA" id="ARBA00022833"/>
    </source>
</evidence>
<keyword evidence="2" id="KW-0479">Metal-binding</keyword>
<dbReference type="GO" id="GO:0016020">
    <property type="term" value="C:membrane"/>
    <property type="evidence" value="ECO:0007669"/>
    <property type="project" value="TreeGrafter"/>
</dbReference>
<evidence type="ECO:0000256" key="2">
    <source>
        <dbReference type="ARBA" id="ARBA00022723"/>
    </source>
</evidence>
<evidence type="ECO:0000256" key="7">
    <source>
        <dbReference type="SAM" id="MobiDB-lite"/>
    </source>
</evidence>
<feature type="compositionally biased region" description="Polar residues" evidence="7">
    <location>
        <begin position="342"/>
        <end position="351"/>
    </location>
</feature>
<keyword evidence="4 6" id="KW-0862">Zinc</keyword>
<comment type="similarity">
    <text evidence="6">Belongs to the peptidase M48 family.</text>
</comment>
<dbReference type="GO" id="GO:0051603">
    <property type="term" value="P:proteolysis involved in protein catabolic process"/>
    <property type="evidence" value="ECO:0007669"/>
    <property type="project" value="TreeGrafter"/>
</dbReference>
<gene>
    <name evidence="9" type="ORF">HELGO_WM5086</name>
</gene>
<organism evidence="9">
    <name type="scientific">uncultured Sulfurovum sp</name>
    <dbReference type="NCBI Taxonomy" id="269237"/>
    <lineage>
        <taxon>Bacteria</taxon>
        <taxon>Pseudomonadati</taxon>
        <taxon>Campylobacterota</taxon>
        <taxon>Epsilonproteobacteria</taxon>
        <taxon>Campylobacterales</taxon>
        <taxon>Sulfurovaceae</taxon>
        <taxon>Sulfurovum</taxon>
        <taxon>environmental samples</taxon>
    </lineage>
</organism>
<evidence type="ECO:0000313" key="9">
    <source>
        <dbReference type="EMBL" id="CAA6820370.1"/>
    </source>
</evidence>
<evidence type="ECO:0000256" key="5">
    <source>
        <dbReference type="ARBA" id="ARBA00023049"/>
    </source>
</evidence>
<dbReference type="AlphaFoldDB" id="A0A6S6TUJ6"/>
<evidence type="ECO:0000256" key="3">
    <source>
        <dbReference type="ARBA" id="ARBA00022801"/>
    </source>
</evidence>
<feature type="compositionally biased region" description="Basic and acidic residues" evidence="7">
    <location>
        <begin position="352"/>
        <end position="362"/>
    </location>
</feature>
<evidence type="ECO:0000256" key="6">
    <source>
        <dbReference type="RuleBase" id="RU003983"/>
    </source>
</evidence>
<dbReference type="Gene3D" id="3.30.2010.10">
    <property type="entry name" value="Metalloproteases ('zincins'), catalytic domain"/>
    <property type="match status" value="1"/>
</dbReference>
<dbReference type="PANTHER" id="PTHR22726:SF8">
    <property type="entry name" value="METALLOPROTEASE YCAL"/>
    <property type="match status" value="1"/>
</dbReference>
<sequence length="362" mass="40202">MILLLTQEVQVINIKGYGKMKRVWLFSFMVLSLSLPVLGEETMVESESYWERIKARATLEKDKLEVKIDTDKIFEDIKNKASELSDDVTQKVKESISQDEVLESIDDTVYDIAEEVDIDTREQKIISLIKDKLPESELTTTLSMTIQAVSDLVRATIISDKEMKIMAKATVEALDKNSSLSKEESKYGLRLVKISKTISTPNKLKLNIKVYENDEVNAFATADGSVRIYSAIMDMMTDEEVLFVIGHEVGHVDKKHSKDSYRVAYALSGLRKGAIAQGGMVGSIAESVVGQLSSSLLNAKFSRNEERSADAYALDFLMHNGMTKEEAKSVAISALGKLQSSTSNMLSSHPDSSNRIEAIHGK</sequence>
<feature type="region of interest" description="Disordered" evidence="7">
    <location>
        <begin position="342"/>
        <end position="362"/>
    </location>
</feature>
<reference evidence="9" key="1">
    <citation type="submission" date="2020-01" db="EMBL/GenBank/DDBJ databases">
        <authorList>
            <person name="Meier V. D."/>
            <person name="Meier V D."/>
        </authorList>
    </citation>
    <scope>NUCLEOTIDE SEQUENCE</scope>
    <source>
        <strain evidence="9">HLG_WM_MAG_05</strain>
    </source>
</reference>
<dbReference type="InterPro" id="IPR051156">
    <property type="entry name" value="Mito/Outer_Membr_Metalloprot"/>
</dbReference>
<dbReference type="GO" id="GO:0046872">
    <property type="term" value="F:metal ion binding"/>
    <property type="evidence" value="ECO:0007669"/>
    <property type="project" value="UniProtKB-KW"/>
</dbReference>
<dbReference type="PANTHER" id="PTHR22726">
    <property type="entry name" value="METALLOENDOPEPTIDASE OMA1"/>
    <property type="match status" value="1"/>
</dbReference>
<dbReference type="GO" id="GO:0004222">
    <property type="term" value="F:metalloendopeptidase activity"/>
    <property type="evidence" value="ECO:0007669"/>
    <property type="project" value="InterPro"/>
</dbReference>
<feature type="domain" description="Peptidase M48" evidence="8">
    <location>
        <begin position="201"/>
        <end position="360"/>
    </location>
</feature>
<dbReference type="EMBL" id="CACVAU010000058">
    <property type="protein sequence ID" value="CAA6820370.1"/>
    <property type="molecule type" value="Genomic_DNA"/>
</dbReference>
<keyword evidence="3 6" id="KW-0378">Hydrolase</keyword>
<keyword evidence="5 6" id="KW-0482">Metalloprotease</keyword>